<dbReference type="InterPro" id="IPR012910">
    <property type="entry name" value="Plug_dom"/>
</dbReference>
<keyword evidence="2 8" id="KW-0813">Transport</keyword>
<evidence type="ECO:0000256" key="5">
    <source>
        <dbReference type="ARBA" id="ARBA00023077"/>
    </source>
</evidence>
<keyword evidence="6 8" id="KW-0472">Membrane</keyword>
<accession>A0A4R7SRF9</accession>
<dbReference type="Pfam" id="PF07715">
    <property type="entry name" value="Plug"/>
    <property type="match status" value="1"/>
</dbReference>
<dbReference type="EMBL" id="SOCA01000001">
    <property type="protein sequence ID" value="TDU81830.1"/>
    <property type="molecule type" value="Genomic_DNA"/>
</dbReference>
<feature type="domain" description="TonB-dependent receptor-like beta-barrel" evidence="11">
    <location>
        <begin position="284"/>
        <end position="742"/>
    </location>
</feature>
<evidence type="ECO:0000256" key="2">
    <source>
        <dbReference type="ARBA" id="ARBA00022448"/>
    </source>
</evidence>
<dbReference type="Pfam" id="PF00593">
    <property type="entry name" value="TonB_dep_Rec_b-barrel"/>
    <property type="match status" value="1"/>
</dbReference>
<comment type="caution">
    <text evidence="13">The sequence shown here is derived from an EMBL/GenBank/DDBJ whole genome shotgun (WGS) entry which is preliminary data.</text>
</comment>
<evidence type="ECO:0000256" key="10">
    <source>
        <dbReference type="SAM" id="SignalP"/>
    </source>
</evidence>
<dbReference type="InterPro" id="IPR036942">
    <property type="entry name" value="Beta-barrel_TonB_sf"/>
</dbReference>
<feature type="signal peptide" evidence="10">
    <location>
        <begin position="1"/>
        <end position="37"/>
    </location>
</feature>
<proteinExistence type="inferred from homology"/>
<dbReference type="GO" id="GO:0033214">
    <property type="term" value="P:siderophore-iron import into cell"/>
    <property type="evidence" value="ECO:0007669"/>
    <property type="project" value="TreeGrafter"/>
</dbReference>
<feature type="chain" id="PRO_5020584185" evidence="10">
    <location>
        <begin position="38"/>
        <end position="772"/>
    </location>
</feature>
<evidence type="ECO:0000256" key="9">
    <source>
        <dbReference type="RuleBase" id="RU003357"/>
    </source>
</evidence>
<name>A0A4R7SRF9_9BACT</name>
<comment type="similarity">
    <text evidence="8 9">Belongs to the TonB-dependent receptor family.</text>
</comment>
<evidence type="ECO:0000256" key="6">
    <source>
        <dbReference type="ARBA" id="ARBA00023136"/>
    </source>
</evidence>
<dbReference type="Proteomes" id="UP000295662">
    <property type="component" value="Unassembled WGS sequence"/>
</dbReference>
<keyword evidence="7 8" id="KW-0998">Cell outer membrane</keyword>
<dbReference type="AlphaFoldDB" id="A0A4R7SRF9"/>
<dbReference type="Gene3D" id="2.40.170.20">
    <property type="entry name" value="TonB-dependent receptor, beta-barrel domain"/>
    <property type="match status" value="1"/>
</dbReference>
<dbReference type="PANTHER" id="PTHR30442">
    <property type="entry name" value="IRON III DICITRATE TRANSPORT PROTEIN FECA"/>
    <property type="match status" value="1"/>
</dbReference>
<evidence type="ECO:0000259" key="11">
    <source>
        <dbReference type="Pfam" id="PF00593"/>
    </source>
</evidence>
<reference evidence="13 14" key="1">
    <citation type="submission" date="2019-03" db="EMBL/GenBank/DDBJ databases">
        <title>Genomic Encyclopedia of Archaeal and Bacterial Type Strains, Phase II (KMG-II): from individual species to whole genera.</title>
        <authorList>
            <person name="Goeker M."/>
        </authorList>
    </citation>
    <scope>NUCLEOTIDE SEQUENCE [LARGE SCALE GENOMIC DNA]</scope>
    <source>
        <strain evidence="13 14">ATCC 25309</strain>
    </source>
</reference>
<evidence type="ECO:0000259" key="12">
    <source>
        <dbReference type="Pfam" id="PF07715"/>
    </source>
</evidence>
<evidence type="ECO:0000256" key="8">
    <source>
        <dbReference type="PROSITE-ProRule" id="PRU01360"/>
    </source>
</evidence>
<dbReference type="PROSITE" id="PS52016">
    <property type="entry name" value="TONB_DEPENDENT_REC_3"/>
    <property type="match status" value="1"/>
</dbReference>
<feature type="domain" description="TonB-dependent receptor plug" evidence="12">
    <location>
        <begin position="73"/>
        <end position="180"/>
    </location>
</feature>
<dbReference type="InterPro" id="IPR000531">
    <property type="entry name" value="Beta-barrel_TonB"/>
</dbReference>
<evidence type="ECO:0000313" key="13">
    <source>
        <dbReference type="EMBL" id="TDU81830.1"/>
    </source>
</evidence>
<evidence type="ECO:0000256" key="3">
    <source>
        <dbReference type="ARBA" id="ARBA00022452"/>
    </source>
</evidence>
<evidence type="ECO:0000256" key="7">
    <source>
        <dbReference type="ARBA" id="ARBA00023237"/>
    </source>
</evidence>
<keyword evidence="3 8" id="KW-1134">Transmembrane beta strand</keyword>
<evidence type="ECO:0000256" key="4">
    <source>
        <dbReference type="ARBA" id="ARBA00022692"/>
    </source>
</evidence>
<protein>
    <submittedName>
        <fullName evidence="13">Fe(3+) dicitrate transport protein</fullName>
    </submittedName>
</protein>
<organism evidence="13 14">
    <name type="scientific">Prosthecobacter fusiformis</name>
    <dbReference type="NCBI Taxonomy" id="48464"/>
    <lineage>
        <taxon>Bacteria</taxon>
        <taxon>Pseudomonadati</taxon>
        <taxon>Verrucomicrobiota</taxon>
        <taxon>Verrucomicrobiia</taxon>
        <taxon>Verrucomicrobiales</taxon>
        <taxon>Verrucomicrobiaceae</taxon>
        <taxon>Prosthecobacter</taxon>
    </lineage>
</organism>
<dbReference type="InterPro" id="IPR037066">
    <property type="entry name" value="Plug_dom_sf"/>
</dbReference>
<dbReference type="SUPFAM" id="SSF56935">
    <property type="entry name" value="Porins"/>
    <property type="match status" value="1"/>
</dbReference>
<sequence>MQNTTFARPPSAYAVRATWRRLIAASTMILLYTGLQAQEASSAPVETEPQSESEVQTLDVVTVVGKAEDIPRIAGSAALVTKEAIRNQDYSNPARVLQQVPGVYIREEDGFGNFPNISIRGADPGRSSKVTIMEDGIPMAPAPYSAPAAYYSPRIGRMSGVEVLKGSSQVRYGPHTTGGVVNYLSTPFTELGLEGNSAEDFYLKSSFGSFNTWKNHTYWGQTVQFDAGLLGYVLEFNHEHSDGFRTIQGSDGNTGYEVYEPMLKVFFEPDSSIRQRIEFRIGYTDFKGLETYVGLSERDFARDPYSRYAATQFDVMNSEQFRTSLTYIIEPTDALRFETSVYYNSFQRAWYKLQDVIVGVDTFDPSQAIGAGSGAAYDLINGNGAGSWRVRNNNREYNTVGIQTRMDWDFATGPLQHSLSLGARLHYDDEIRFQNDDLYTLDASGNIIGVTRGAPGSQDDRRSTTTALALYIEDSIQFGKLTVKPGLRYEHLWQDFDNFRSGAAGEGELTTWAPGIGAVYQATESISIFGSYYRGVSTPGPSGTISDGQKAEYADSFELGARYYTPKMQAELIGFYSKHKDLIVPDLVGASGATETTNAGDIEVYGLEAAIRYDPLAESATDWHLPMRAALTLTHAELTSDTPSTDEESIFSGGTAGNRVPYIPEYNITFGLGVEYKKLGVYLDATYTPETFGTASNTTSGLAPDGTPDGRFGTADAAFLVDLNVKYRVTDNVRLFAGVSNLLGEEYVASRLPYGPRAGAPRMWYGGVELKF</sequence>
<keyword evidence="5 9" id="KW-0798">TonB box</keyword>
<keyword evidence="4 8" id="KW-0812">Transmembrane</keyword>
<dbReference type="Gene3D" id="2.170.130.10">
    <property type="entry name" value="TonB-dependent receptor, plug domain"/>
    <property type="match status" value="1"/>
</dbReference>
<keyword evidence="14" id="KW-1185">Reference proteome</keyword>
<dbReference type="InterPro" id="IPR039426">
    <property type="entry name" value="TonB-dep_rcpt-like"/>
</dbReference>
<gene>
    <name evidence="13" type="ORF">EI77_01140</name>
</gene>
<dbReference type="PANTHER" id="PTHR30442:SF0">
    <property type="entry name" value="FE(3+) DICITRATE TRANSPORT PROTEIN FECA"/>
    <property type="match status" value="1"/>
</dbReference>
<comment type="subcellular location">
    <subcellularLocation>
        <location evidence="1 8">Cell outer membrane</location>
        <topology evidence="1 8">Multi-pass membrane protein</topology>
    </subcellularLocation>
</comment>
<evidence type="ECO:0000256" key="1">
    <source>
        <dbReference type="ARBA" id="ARBA00004571"/>
    </source>
</evidence>
<keyword evidence="10" id="KW-0732">Signal</keyword>
<dbReference type="OrthoDB" id="9760494at2"/>
<dbReference type="GO" id="GO:0009279">
    <property type="term" value="C:cell outer membrane"/>
    <property type="evidence" value="ECO:0007669"/>
    <property type="project" value="UniProtKB-SubCell"/>
</dbReference>
<evidence type="ECO:0000313" key="14">
    <source>
        <dbReference type="Proteomes" id="UP000295662"/>
    </source>
</evidence>